<proteinExistence type="predicted"/>
<feature type="region of interest" description="Disordered" evidence="1">
    <location>
        <begin position="61"/>
        <end position="90"/>
    </location>
</feature>
<sequence>MKNRHIIFAAALAASAGLATATSAAEGEYYRGAGATARTPGVDFLRNRSINPILPRLMTDTKTIDSGDYSDGVDRNRQDQLQAGGGASGA</sequence>
<accession>A0ABV2H8R2</accession>
<evidence type="ECO:0000313" key="4">
    <source>
        <dbReference type="Proteomes" id="UP001549031"/>
    </source>
</evidence>
<dbReference type="RefSeq" id="WP_247244697.1">
    <property type="nucleotide sequence ID" value="NZ_JALJRA010000011.1"/>
</dbReference>
<dbReference type="Proteomes" id="UP001549031">
    <property type="component" value="Unassembled WGS sequence"/>
</dbReference>
<organism evidence="3 4">
    <name type="scientific">Pseudorhizobium tarimense</name>
    <dbReference type="NCBI Taxonomy" id="1079109"/>
    <lineage>
        <taxon>Bacteria</taxon>
        <taxon>Pseudomonadati</taxon>
        <taxon>Pseudomonadota</taxon>
        <taxon>Alphaproteobacteria</taxon>
        <taxon>Hyphomicrobiales</taxon>
        <taxon>Rhizobiaceae</taxon>
        <taxon>Rhizobium/Agrobacterium group</taxon>
        <taxon>Pseudorhizobium</taxon>
    </lineage>
</organism>
<evidence type="ECO:0000256" key="2">
    <source>
        <dbReference type="SAM" id="SignalP"/>
    </source>
</evidence>
<comment type="caution">
    <text evidence="3">The sequence shown here is derived from an EMBL/GenBank/DDBJ whole genome shotgun (WGS) entry which is preliminary data.</text>
</comment>
<feature type="chain" id="PRO_5046514381" evidence="2">
    <location>
        <begin position="25"/>
        <end position="90"/>
    </location>
</feature>
<keyword evidence="4" id="KW-1185">Reference proteome</keyword>
<feature type="signal peptide" evidence="2">
    <location>
        <begin position="1"/>
        <end position="24"/>
    </location>
</feature>
<dbReference type="EMBL" id="JBEPLJ010000011">
    <property type="protein sequence ID" value="MET3586854.1"/>
    <property type="molecule type" value="Genomic_DNA"/>
</dbReference>
<evidence type="ECO:0000256" key="1">
    <source>
        <dbReference type="SAM" id="MobiDB-lite"/>
    </source>
</evidence>
<evidence type="ECO:0000313" key="3">
    <source>
        <dbReference type="EMBL" id="MET3586854.1"/>
    </source>
</evidence>
<name>A0ABV2H8R2_9HYPH</name>
<reference evidence="3 4" key="1">
    <citation type="submission" date="2024-06" db="EMBL/GenBank/DDBJ databases">
        <title>Genomic Encyclopedia of Type Strains, Phase IV (KMG-IV): sequencing the most valuable type-strain genomes for metagenomic binning, comparative biology and taxonomic classification.</title>
        <authorList>
            <person name="Goeker M."/>
        </authorList>
    </citation>
    <scope>NUCLEOTIDE SEQUENCE [LARGE SCALE GENOMIC DNA]</scope>
    <source>
        <strain evidence="3 4">DSM 105042</strain>
    </source>
</reference>
<protein>
    <submittedName>
        <fullName evidence="3">Vancomycin resistance protein YoaR</fullName>
    </submittedName>
</protein>
<gene>
    <name evidence="3" type="ORF">ABID21_002976</name>
</gene>
<keyword evidence="2" id="KW-0732">Signal</keyword>